<dbReference type="PATRIC" id="fig|543877.4.peg.2219"/>
<dbReference type="Gene3D" id="3.40.50.2000">
    <property type="entry name" value="Glycogen Phosphorylase B"/>
    <property type="match status" value="2"/>
</dbReference>
<reference evidence="2 3" key="1">
    <citation type="submission" date="2015-06" db="EMBL/GenBank/DDBJ databases">
        <authorList>
            <person name="Kim K.M."/>
        </authorList>
    </citation>
    <scope>NUCLEOTIDE SEQUENCE [LARGE SCALE GENOMIC DNA]</scope>
    <source>
        <strain evidence="2 3">KCTC 22370</strain>
    </source>
</reference>
<accession>A0A0G3XCC4</accession>
<evidence type="ECO:0000259" key="1">
    <source>
        <dbReference type="Pfam" id="PF13439"/>
    </source>
</evidence>
<dbReference type="SUPFAM" id="SSF53756">
    <property type="entry name" value="UDP-Glycosyltransferase/glycogen phosphorylase"/>
    <property type="match status" value="1"/>
</dbReference>
<dbReference type="KEGG" id="amx:AM2010_2185"/>
<keyword evidence="3" id="KW-1185">Reference proteome</keyword>
<gene>
    <name evidence="2" type="ORF">AM2010_2185</name>
</gene>
<dbReference type="EMBL" id="CP011805">
    <property type="protein sequence ID" value="AKM08244.1"/>
    <property type="molecule type" value="Genomic_DNA"/>
</dbReference>
<feature type="domain" description="Glycosyltransferase subfamily 4-like N-terminal" evidence="1">
    <location>
        <begin position="39"/>
        <end position="156"/>
    </location>
</feature>
<name>A0A0G3XCC4_9SPHN</name>
<sequence>MCDLKVLGNSSSPHLRTWLRVLPYRFNLRVYDIHTGRPSILENLRVPVVVPLPGVFRRVGKLFQYIFLGLWLRWFCRRDGLIHAHNASGYGLSALLSGQAYIITTYGSEVYGARRRGVIYRWILKKILSNARLVTTSSDHMRRTLVRCYRLPPGRIFSKMLLDPRFLDGFAIDSRGQERTWFVNRRMTELYCTISVVQAFKVFVDEGGVGRLVLLEGDADRDYAARVRAEAEDCSNIEIIRGFVDQKKLIEQLNRAHFAISVPKTDQFSSSILEAAACGAIPVLRNLESYERIKGVSIILNDSLDFESSLISMFKETSALPYSDVEALSADARSFVSDKFSHTDFLESYADHIDEIA</sequence>
<organism evidence="2 3">
    <name type="scientific">Pelagerythrobacter marensis</name>
    <dbReference type="NCBI Taxonomy" id="543877"/>
    <lineage>
        <taxon>Bacteria</taxon>
        <taxon>Pseudomonadati</taxon>
        <taxon>Pseudomonadota</taxon>
        <taxon>Alphaproteobacteria</taxon>
        <taxon>Sphingomonadales</taxon>
        <taxon>Erythrobacteraceae</taxon>
        <taxon>Pelagerythrobacter</taxon>
    </lineage>
</organism>
<dbReference type="InterPro" id="IPR028098">
    <property type="entry name" value="Glyco_trans_4-like_N"/>
</dbReference>
<dbReference type="AlphaFoldDB" id="A0A0G3XCC4"/>
<dbReference type="Pfam" id="PF13439">
    <property type="entry name" value="Glyco_transf_4"/>
    <property type="match status" value="1"/>
</dbReference>
<dbReference type="Proteomes" id="UP000037643">
    <property type="component" value="Chromosome"/>
</dbReference>
<dbReference type="STRING" id="543877.AM2010_2185"/>
<dbReference type="GO" id="GO:0016757">
    <property type="term" value="F:glycosyltransferase activity"/>
    <property type="evidence" value="ECO:0007669"/>
    <property type="project" value="UniProtKB-ARBA"/>
</dbReference>
<evidence type="ECO:0000313" key="3">
    <source>
        <dbReference type="Proteomes" id="UP000037643"/>
    </source>
</evidence>
<proteinExistence type="predicted"/>
<protein>
    <recommendedName>
        <fullName evidence="1">Glycosyltransferase subfamily 4-like N-terminal domain-containing protein</fullName>
    </recommendedName>
</protein>
<evidence type="ECO:0000313" key="2">
    <source>
        <dbReference type="EMBL" id="AKM08244.1"/>
    </source>
</evidence>